<protein>
    <submittedName>
        <fullName evidence="1">Uu.00g006400.m01.CDS01</fullName>
    </submittedName>
</protein>
<dbReference type="AlphaFoldDB" id="A0AAI8YIZ7"/>
<dbReference type="Proteomes" id="UP001295740">
    <property type="component" value="Unassembled WGS sequence"/>
</dbReference>
<gene>
    <name evidence="1" type="ORF">KHLLAP_LOCUS6978</name>
</gene>
<dbReference type="EMBL" id="CAUWAG010000008">
    <property type="protein sequence ID" value="CAJ2506510.1"/>
    <property type="molecule type" value="Genomic_DNA"/>
</dbReference>
<reference evidence="1" key="1">
    <citation type="submission" date="2023-10" db="EMBL/GenBank/DDBJ databases">
        <authorList>
            <person name="Hackl T."/>
        </authorList>
    </citation>
    <scope>NUCLEOTIDE SEQUENCE</scope>
</reference>
<sequence length="219" mass="24356">MALLNTSAFDLSMEEKLATREHIEELLLSCESLLASDRRQPSEADDAGADDAEADYVKAVYAEAYGLLREALLFARDPDAGEFAPLARCQLYKGHILRALKKYPEAYDAYRLASTVRGHDSKDRLASEEALSIVENCEKNLAKKLAEAKRNGGVWEIRDATKPRLRNLLFTSHGRDPELSIFGSLSELWDPEPTAYSRSHSVPLSAVTGLEKVSHSNFE</sequence>
<evidence type="ECO:0000313" key="2">
    <source>
        <dbReference type="Proteomes" id="UP001295740"/>
    </source>
</evidence>
<evidence type="ECO:0000313" key="1">
    <source>
        <dbReference type="EMBL" id="CAJ2506510.1"/>
    </source>
</evidence>
<keyword evidence="2" id="KW-1185">Reference proteome</keyword>
<name>A0AAI8YIZ7_9PEZI</name>
<organism evidence="1 2">
    <name type="scientific">Anthostomella pinea</name>
    <dbReference type="NCBI Taxonomy" id="933095"/>
    <lineage>
        <taxon>Eukaryota</taxon>
        <taxon>Fungi</taxon>
        <taxon>Dikarya</taxon>
        <taxon>Ascomycota</taxon>
        <taxon>Pezizomycotina</taxon>
        <taxon>Sordariomycetes</taxon>
        <taxon>Xylariomycetidae</taxon>
        <taxon>Xylariales</taxon>
        <taxon>Xylariaceae</taxon>
        <taxon>Anthostomella</taxon>
    </lineage>
</organism>
<comment type="caution">
    <text evidence="1">The sequence shown here is derived from an EMBL/GenBank/DDBJ whole genome shotgun (WGS) entry which is preliminary data.</text>
</comment>
<accession>A0AAI8YIZ7</accession>
<proteinExistence type="predicted"/>